<proteinExistence type="predicted"/>
<reference evidence="2 3" key="1">
    <citation type="journal article" date="2019" name="Science, e1252229">
        <title>Invertible promoters mediate bacterial phase variation, antibiotic resistance, and host adaptation in the gut.</title>
        <authorList>
            <person name="Jiang X."/>
            <person name="Hall A.B."/>
            <person name="Arthur T.D."/>
            <person name="Plichta D.R."/>
            <person name="Covington C.T."/>
            <person name="Poyet M."/>
            <person name="Crothers J."/>
            <person name="Moses P.L."/>
            <person name="Tolonen A.C."/>
            <person name="Vlamakis H."/>
            <person name="Alm E.J."/>
            <person name="Xavier R.J."/>
        </authorList>
    </citation>
    <scope>NUCLEOTIDE SEQUENCE [LARGE SCALE GENOMIC DNA]</scope>
    <source>
        <strain evidence="3">aa_0143</strain>
    </source>
</reference>
<dbReference type="RefSeq" id="WP_129794825.1">
    <property type="nucleotide sequence ID" value="NZ_CATVPX010000006.1"/>
</dbReference>
<comment type="caution">
    <text evidence="2">The sequence shown here is derived from an EMBL/GenBank/DDBJ whole genome shotgun (WGS) entry which is preliminary data.</text>
</comment>
<feature type="region of interest" description="Disordered" evidence="1">
    <location>
        <begin position="1"/>
        <end position="42"/>
    </location>
</feature>
<accession>A0A4Q5C9E5</accession>
<dbReference type="Proteomes" id="UP000292665">
    <property type="component" value="Unassembled WGS sequence"/>
</dbReference>
<evidence type="ECO:0000256" key="1">
    <source>
        <dbReference type="SAM" id="MobiDB-lite"/>
    </source>
</evidence>
<protein>
    <submittedName>
        <fullName evidence="2">Uncharacterized protein</fullName>
    </submittedName>
</protein>
<gene>
    <name evidence="2" type="ORF">EAI93_06285</name>
</gene>
<feature type="compositionally biased region" description="Basic and acidic residues" evidence="1">
    <location>
        <begin position="1"/>
        <end position="32"/>
    </location>
</feature>
<name>A0A4Q5C9E5_9FIRM</name>
<dbReference type="AlphaFoldDB" id="A0A4Q5C9E5"/>
<dbReference type="EMBL" id="RCYR01000009">
    <property type="protein sequence ID" value="RYS80457.1"/>
    <property type="molecule type" value="Genomic_DNA"/>
</dbReference>
<sequence>MLRKAKTNEAQRRKQAESIRQRGIEQMAEHDPSATAKRQMNHKPYQAAVLIREQGEQMRRETAESWLKRKNVLI</sequence>
<organism evidence="2 3">
    <name type="scientific">[Ruminococcus] torques</name>
    <dbReference type="NCBI Taxonomy" id="33039"/>
    <lineage>
        <taxon>Bacteria</taxon>
        <taxon>Bacillati</taxon>
        <taxon>Bacillota</taxon>
        <taxon>Clostridia</taxon>
        <taxon>Lachnospirales</taxon>
        <taxon>Lachnospiraceae</taxon>
        <taxon>Mediterraneibacter</taxon>
    </lineage>
</organism>
<evidence type="ECO:0000313" key="2">
    <source>
        <dbReference type="EMBL" id="RYS80457.1"/>
    </source>
</evidence>
<evidence type="ECO:0000313" key="3">
    <source>
        <dbReference type="Proteomes" id="UP000292665"/>
    </source>
</evidence>